<reference evidence="5 6" key="1">
    <citation type="submission" date="2022-04" db="EMBL/GenBank/DDBJ databases">
        <title>Genome draft of Actinomadura sp. ATCC 31491.</title>
        <authorList>
            <person name="Shi X."/>
            <person name="Du Y."/>
        </authorList>
    </citation>
    <scope>NUCLEOTIDE SEQUENCE [LARGE SCALE GENOMIC DNA]</scope>
    <source>
        <strain evidence="5 6">ATCC 31491</strain>
    </source>
</reference>
<comment type="caution">
    <text evidence="5">The sequence shown here is derived from an EMBL/GenBank/DDBJ whole genome shotgun (WGS) entry which is preliminary data.</text>
</comment>
<dbReference type="Proteomes" id="UP001317259">
    <property type="component" value="Unassembled WGS sequence"/>
</dbReference>
<dbReference type="Pfam" id="PF08541">
    <property type="entry name" value="ACP_syn_III_C"/>
    <property type="match status" value="1"/>
</dbReference>
<accession>A0ABT0G6V9</accession>
<dbReference type="InterPro" id="IPR013751">
    <property type="entry name" value="ACP_syn_III_N"/>
</dbReference>
<evidence type="ECO:0000259" key="4">
    <source>
        <dbReference type="Pfam" id="PF08545"/>
    </source>
</evidence>
<keyword evidence="1" id="KW-0808">Transferase</keyword>
<dbReference type="RefSeq" id="WP_242382494.1">
    <property type="nucleotide sequence ID" value="NZ_JAKRKC020000002.1"/>
</dbReference>
<evidence type="ECO:0000259" key="3">
    <source>
        <dbReference type="Pfam" id="PF08541"/>
    </source>
</evidence>
<name>A0ABT0G6V9_9ACTN</name>
<organism evidence="5 6">
    <name type="scientific">Actinomadura luzonensis</name>
    <dbReference type="NCBI Taxonomy" id="2805427"/>
    <lineage>
        <taxon>Bacteria</taxon>
        <taxon>Bacillati</taxon>
        <taxon>Actinomycetota</taxon>
        <taxon>Actinomycetes</taxon>
        <taxon>Streptosporangiales</taxon>
        <taxon>Thermomonosporaceae</taxon>
        <taxon>Actinomadura</taxon>
    </lineage>
</organism>
<dbReference type="SUPFAM" id="SSF53901">
    <property type="entry name" value="Thiolase-like"/>
    <property type="match status" value="1"/>
</dbReference>
<dbReference type="Gene3D" id="3.40.47.10">
    <property type="match status" value="2"/>
</dbReference>
<proteinExistence type="predicted"/>
<gene>
    <name evidence="5" type="ORF">MF672_042050</name>
</gene>
<dbReference type="PANTHER" id="PTHR34069:SF3">
    <property type="entry name" value="ACYL-COA:ACYL-COA ALKYLTRANSFERASE"/>
    <property type="match status" value="1"/>
</dbReference>
<dbReference type="Pfam" id="PF08545">
    <property type="entry name" value="ACP_syn_III"/>
    <property type="match status" value="1"/>
</dbReference>
<evidence type="ECO:0000256" key="2">
    <source>
        <dbReference type="ARBA" id="ARBA00023315"/>
    </source>
</evidence>
<keyword evidence="2" id="KW-0012">Acyltransferase</keyword>
<evidence type="ECO:0000313" key="5">
    <source>
        <dbReference type="EMBL" id="MCK2220341.1"/>
    </source>
</evidence>
<dbReference type="InterPro" id="IPR016039">
    <property type="entry name" value="Thiolase-like"/>
</dbReference>
<dbReference type="EMBL" id="JAKRKC020000002">
    <property type="protein sequence ID" value="MCK2220341.1"/>
    <property type="molecule type" value="Genomic_DNA"/>
</dbReference>
<evidence type="ECO:0000256" key="1">
    <source>
        <dbReference type="ARBA" id="ARBA00022679"/>
    </source>
</evidence>
<feature type="domain" description="Beta-ketoacyl-[acyl-carrier-protein] synthase III N-terminal" evidence="4">
    <location>
        <begin position="113"/>
        <end position="191"/>
    </location>
</feature>
<protein>
    <submittedName>
        <fullName evidence="5">Ketoacyl-ACP synthase III</fullName>
    </submittedName>
</protein>
<sequence length="333" mass="34788">MRYAHVAGVAVHLPERTLTSAELEEELAARNPGVPIPRGLIEHATGVRRRHLAEPGQRAADLAVLAARELLAETGHVPPALDLIIYAGVSSDAIEPATAHLVAAGLGAGCPVFDVRNACNSVANAIELAEALIVAGRYRTVLIACGEIATAITRWRLGPADDYAAVLPSYTVSDSGAAVLLEAASTPGVLGHRFCAHSPSWEAAIVPITRAPEGGLEIGHFSVDFHDLALGICKLDLDVLRRPLTDRGLDWADMAAICVHQASLPSLHAFCELAGIPVDKVEVTIEEHGNLVASTLPAQLAQAVRAGRVRRGDLVALVGVAGGVGAGTVLLRW</sequence>
<dbReference type="PANTHER" id="PTHR34069">
    <property type="entry name" value="3-OXOACYL-[ACYL-CARRIER-PROTEIN] SYNTHASE 3"/>
    <property type="match status" value="1"/>
</dbReference>
<feature type="domain" description="Beta-ketoacyl-[acyl-carrier-protein] synthase III C-terminal" evidence="3">
    <location>
        <begin position="244"/>
        <end position="333"/>
    </location>
</feature>
<evidence type="ECO:0000313" key="6">
    <source>
        <dbReference type="Proteomes" id="UP001317259"/>
    </source>
</evidence>
<dbReference type="InterPro" id="IPR013747">
    <property type="entry name" value="ACP_syn_III_C"/>
</dbReference>
<keyword evidence="6" id="KW-1185">Reference proteome</keyword>